<evidence type="ECO:0000313" key="2">
    <source>
        <dbReference type="EMBL" id="MCY1713417.1"/>
    </source>
</evidence>
<feature type="compositionally biased region" description="Low complexity" evidence="1">
    <location>
        <begin position="21"/>
        <end position="37"/>
    </location>
</feature>
<evidence type="ECO:0000313" key="3">
    <source>
        <dbReference type="Proteomes" id="UP001082703"/>
    </source>
</evidence>
<accession>A0ABT4BR97</accession>
<dbReference type="RefSeq" id="WP_268057426.1">
    <property type="nucleotide sequence ID" value="NZ_JAPOHA010000003.1"/>
</dbReference>
<proteinExistence type="predicted"/>
<organism evidence="2 3">
    <name type="scientific">Caproiciproducens galactitolivorans</name>
    <dbReference type="NCBI Taxonomy" id="642589"/>
    <lineage>
        <taxon>Bacteria</taxon>
        <taxon>Bacillati</taxon>
        <taxon>Bacillota</taxon>
        <taxon>Clostridia</taxon>
        <taxon>Eubacteriales</taxon>
        <taxon>Acutalibacteraceae</taxon>
        <taxon>Caproiciproducens</taxon>
    </lineage>
</organism>
<comment type="caution">
    <text evidence="2">The sequence shown here is derived from an EMBL/GenBank/DDBJ whole genome shotgun (WGS) entry which is preliminary data.</text>
</comment>
<feature type="region of interest" description="Disordered" evidence="1">
    <location>
        <begin position="1"/>
        <end position="116"/>
    </location>
</feature>
<keyword evidence="3" id="KW-1185">Reference proteome</keyword>
<evidence type="ECO:0000256" key="1">
    <source>
        <dbReference type="SAM" id="MobiDB-lite"/>
    </source>
</evidence>
<dbReference type="EMBL" id="JAPOHA010000003">
    <property type="protein sequence ID" value="MCY1713417.1"/>
    <property type="molecule type" value="Genomic_DNA"/>
</dbReference>
<feature type="compositionally biased region" description="Basic and acidic residues" evidence="1">
    <location>
        <begin position="98"/>
        <end position="116"/>
    </location>
</feature>
<sequence>MTQTKKGTAVKHATAVQAHNSAKAAVASSKKVTSSTAQRGTAAKVTTSQKVQSNVKNSIHKMEPHDLDTEGEPNSVGRQYDNDGNLCRERLYGPNGKAVKDKDYKHGGKHEFPHEHDWDWSKEKNQRGKEHPLTGDGISKIIGAGLIIGAGIAMAVVAADDITGIGLADDAAEIPLSAALTKGVSMLFG</sequence>
<name>A0ABT4BR97_9FIRM</name>
<dbReference type="Proteomes" id="UP001082703">
    <property type="component" value="Unassembled WGS sequence"/>
</dbReference>
<feature type="compositionally biased region" description="Polar residues" evidence="1">
    <location>
        <begin position="44"/>
        <end position="57"/>
    </location>
</feature>
<reference evidence="2 3" key="1">
    <citation type="submission" date="2022-11" db="EMBL/GenBank/DDBJ databases">
        <authorList>
            <person name="Caiyu Z."/>
        </authorList>
    </citation>
    <scope>NUCLEOTIDE SEQUENCE [LARGE SCALE GENOMIC DNA]</scope>
    <source>
        <strain evidence="2 3">YR-4</strain>
    </source>
</reference>
<protein>
    <submittedName>
        <fullName evidence="2">Uncharacterized protein</fullName>
    </submittedName>
</protein>
<gene>
    <name evidence="2" type="ORF">OUY18_04000</name>
</gene>